<dbReference type="SUPFAM" id="SSF53335">
    <property type="entry name" value="S-adenosyl-L-methionine-dependent methyltransferases"/>
    <property type="match status" value="1"/>
</dbReference>
<keyword evidence="2" id="KW-1185">Reference proteome</keyword>
<dbReference type="EMBL" id="BLLK01000051">
    <property type="protein sequence ID" value="GFH55815.1"/>
    <property type="molecule type" value="Genomic_DNA"/>
</dbReference>
<evidence type="ECO:0000313" key="2">
    <source>
        <dbReference type="Proteomes" id="UP001054902"/>
    </source>
</evidence>
<name>A0AAD3D320_9STRA</name>
<reference evidence="1 2" key="1">
    <citation type="journal article" date="2021" name="Sci. Rep.">
        <title>The genome of the diatom Chaetoceros tenuissimus carries an ancient integrated fragment of an extant virus.</title>
        <authorList>
            <person name="Hongo Y."/>
            <person name="Kimura K."/>
            <person name="Takaki Y."/>
            <person name="Yoshida Y."/>
            <person name="Baba S."/>
            <person name="Kobayashi G."/>
            <person name="Nagasaki K."/>
            <person name="Hano T."/>
            <person name="Tomaru Y."/>
        </authorList>
    </citation>
    <scope>NUCLEOTIDE SEQUENCE [LARGE SCALE GENOMIC DNA]</scope>
    <source>
        <strain evidence="1 2">NIES-3715</strain>
    </source>
</reference>
<evidence type="ECO:0008006" key="3">
    <source>
        <dbReference type="Google" id="ProtNLM"/>
    </source>
</evidence>
<gene>
    <name evidence="1" type="ORF">CTEN210_12291</name>
</gene>
<dbReference type="Pfam" id="PF10294">
    <property type="entry name" value="Methyltransf_16"/>
    <property type="match status" value="1"/>
</dbReference>
<protein>
    <recommendedName>
        <fullName evidence="3">Calmodulin-lysine N-methyltransferase</fullName>
    </recommendedName>
</protein>
<organism evidence="1 2">
    <name type="scientific">Chaetoceros tenuissimus</name>
    <dbReference type="NCBI Taxonomy" id="426638"/>
    <lineage>
        <taxon>Eukaryota</taxon>
        <taxon>Sar</taxon>
        <taxon>Stramenopiles</taxon>
        <taxon>Ochrophyta</taxon>
        <taxon>Bacillariophyta</taxon>
        <taxon>Coscinodiscophyceae</taxon>
        <taxon>Chaetocerotophycidae</taxon>
        <taxon>Chaetocerotales</taxon>
        <taxon>Chaetocerotaceae</taxon>
        <taxon>Chaetoceros</taxon>
    </lineage>
</organism>
<sequence>MIISRRTSLSLAVAWNLTRISSGFTSFQILRRTPLHYSSSFLQTLATPTESLHNVNGIICREVPIEIANIGTLKILEATAESQDALVEIACATEQELQNQISFKVNSGDIYGSVLWPAASAVSDHLQSIDLDNKIVLELGTGTGLCALSAALSGAKCVLATDYEEIPLDLLRYAIDHLYDSDQKEKLQTIETSLLDICQHDVPLPKADIVIAADIMYEPKTGEATAVRTLEALKAGSRVIIGCSPGRPGRPYFLKKLKELLPGVDIEFEIVQGRTCSGDRNELICGKNSTSVSDVPKALNVHLLDISPQDCNL</sequence>
<dbReference type="InterPro" id="IPR029063">
    <property type="entry name" value="SAM-dependent_MTases_sf"/>
</dbReference>
<dbReference type="CDD" id="cd02440">
    <property type="entry name" value="AdoMet_MTases"/>
    <property type="match status" value="1"/>
</dbReference>
<dbReference type="AlphaFoldDB" id="A0AAD3D320"/>
<comment type="caution">
    <text evidence="1">The sequence shown here is derived from an EMBL/GenBank/DDBJ whole genome shotgun (WGS) entry which is preliminary data.</text>
</comment>
<proteinExistence type="predicted"/>
<accession>A0AAD3D320</accession>
<dbReference type="Gene3D" id="3.40.50.150">
    <property type="entry name" value="Vaccinia Virus protein VP39"/>
    <property type="match status" value="1"/>
</dbReference>
<dbReference type="PANTHER" id="PTHR14614">
    <property type="entry name" value="HEPATOCELLULAR CARCINOMA-ASSOCIATED ANTIGEN"/>
    <property type="match status" value="1"/>
</dbReference>
<dbReference type="InterPro" id="IPR019410">
    <property type="entry name" value="Methyltransf_16"/>
</dbReference>
<evidence type="ECO:0000313" key="1">
    <source>
        <dbReference type="EMBL" id="GFH55815.1"/>
    </source>
</evidence>
<dbReference type="Proteomes" id="UP001054902">
    <property type="component" value="Unassembled WGS sequence"/>
</dbReference>